<sequence>MNIVLIGMPGCGKTTLGNILAQRLGIPFFDSDKVLIDTYGESIEEMFHKGEAYFRQKETKIIEILSKKDRCVISTGGGVVLNYNNILNLKKNGVIIFINRNIEDISNTLSLEGRPIIKDKNKLYELYEQRINLYKNYCDYEVENYNLEETIDKILEICKTYI</sequence>
<dbReference type="GO" id="GO:0005829">
    <property type="term" value="C:cytosol"/>
    <property type="evidence" value="ECO:0007669"/>
    <property type="project" value="TreeGrafter"/>
</dbReference>
<dbReference type="EMBL" id="FQVG01000029">
    <property type="protein sequence ID" value="SHF02327.1"/>
    <property type="molecule type" value="Genomic_DNA"/>
</dbReference>
<evidence type="ECO:0000256" key="1">
    <source>
        <dbReference type="ARBA" id="ARBA00004842"/>
    </source>
</evidence>
<comment type="function">
    <text evidence="11">Catalyzes the specific phosphorylation of the 3-hydroxyl group of shikimic acid using ATP as a cosubstrate.</text>
</comment>
<dbReference type="Gene3D" id="3.40.50.300">
    <property type="entry name" value="P-loop containing nucleotide triphosphate hydrolases"/>
    <property type="match status" value="1"/>
</dbReference>
<dbReference type="AlphaFoldDB" id="A0A1M4Y922"/>
<evidence type="ECO:0000256" key="8">
    <source>
        <dbReference type="ARBA" id="ARBA00022840"/>
    </source>
</evidence>
<dbReference type="HAMAP" id="MF_00109">
    <property type="entry name" value="Shikimate_kinase"/>
    <property type="match status" value="1"/>
</dbReference>
<dbReference type="CDD" id="cd00464">
    <property type="entry name" value="SK"/>
    <property type="match status" value="1"/>
</dbReference>
<dbReference type="Pfam" id="PF01202">
    <property type="entry name" value="SKI"/>
    <property type="match status" value="1"/>
</dbReference>
<comment type="cofactor">
    <cofactor evidence="11">
        <name>Mg(2+)</name>
        <dbReference type="ChEBI" id="CHEBI:18420"/>
    </cofactor>
    <text evidence="11">Binds 1 Mg(2+) ion per subunit.</text>
</comment>
<evidence type="ECO:0000256" key="4">
    <source>
        <dbReference type="ARBA" id="ARBA00022605"/>
    </source>
</evidence>
<dbReference type="GO" id="GO:0000287">
    <property type="term" value="F:magnesium ion binding"/>
    <property type="evidence" value="ECO:0007669"/>
    <property type="project" value="UniProtKB-UniRule"/>
</dbReference>
<keyword evidence="7 11" id="KW-0418">Kinase</keyword>
<dbReference type="RefSeq" id="WP_073248931.1">
    <property type="nucleotide sequence ID" value="NZ_FQVG01000029.1"/>
</dbReference>
<evidence type="ECO:0000256" key="9">
    <source>
        <dbReference type="ARBA" id="ARBA00023141"/>
    </source>
</evidence>
<comment type="caution">
    <text evidence="11">Lacks conserved residue(s) required for the propagation of feature annotation.</text>
</comment>
<keyword evidence="11" id="KW-0460">Magnesium</keyword>
<dbReference type="GO" id="GO:0004765">
    <property type="term" value="F:shikimate kinase activity"/>
    <property type="evidence" value="ECO:0007669"/>
    <property type="project" value="UniProtKB-UniRule"/>
</dbReference>
<dbReference type="EC" id="2.7.1.71" evidence="3 11"/>
<keyword evidence="13" id="KW-1185">Reference proteome</keyword>
<dbReference type="Proteomes" id="UP000184423">
    <property type="component" value="Unassembled WGS sequence"/>
</dbReference>
<feature type="binding site" evidence="11">
    <location>
        <position position="55"/>
    </location>
    <ligand>
        <name>substrate</name>
    </ligand>
</feature>
<feature type="binding site" evidence="11">
    <location>
        <position position="114"/>
    </location>
    <ligand>
        <name>ATP</name>
        <dbReference type="ChEBI" id="CHEBI:30616"/>
    </ligand>
</feature>
<keyword evidence="11" id="KW-0479">Metal-binding</keyword>
<evidence type="ECO:0000256" key="6">
    <source>
        <dbReference type="ARBA" id="ARBA00022741"/>
    </source>
</evidence>
<dbReference type="PRINTS" id="PR01100">
    <property type="entry name" value="SHIKIMTKNASE"/>
</dbReference>
<dbReference type="InterPro" id="IPR000623">
    <property type="entry name" value="Shikimate_kinase/TSH1"/>
</dbReference>
<dbReference type="PANTHER" id="PTHR21087">
    <property type="entry name" value="SHIKIMATE KINASE"/>
    <property type="match status" value="1"/>
</dbReference>
<dbReference type="GO" id="GO:0009073">
    <property type="term" value="P:aromatic amino acid family biosynthetic process"/>
    <property type="evidence" value="ECO:0007669"/>
    <property type="project" value="UniProtKB-KW"/>
</dbReference>
<dbReference type="PROSITE" id="PS01128">
    <property type="entry name" value="SHIKIMATE_KINASE"/>
    <property type="match status" value="1"/>
</dbReference>
<keyword evidence="6 11" id="KW-0547">Nucleotide-binding</keyword>
<comment type="subunit">
    <text evidence="11">Monomer.</text>
</comment>
<protein>
    <recommendedName>
        <fullName evidence="3 11">Shikimate kinase</fullName>
        <shortName evidence="11">SK</shortName>
        <ecNumber evidence="3 11">2.7.1.71</ecNumber>
    </recommendedName>
</protein>
<evidence type="ECO:0000256" key="3">
    <source>
        <dbReference type="ARBA" id="ARBA00012154"/>
    </source>
</evidence>
<proteinExistence type="inferred from homology"/>
<feature type="binding site" evidence="11">
    <location>
        <begin position="10"/>
        <end position="15"/>
    </location>
    <ligand>
        <name>ATP</name>
        <dbReference type="ChEBI" id="CHEBI:30616"/>
    </ligand>
</feature>
<dbReference type="GO" id="GO:0009423">
    <property type="term" value="P:chorismate biosynthetic process"/>
    <property type="evidence" value="ECO:0007669"/>
    <property type="project" value="UniProtKB-UniRule"/>
</dbReference>
<evidence type="ECO:0000256" key="5">
    <source>
        <dbReference type="ARBA" id="ARBA00022679"/>
    </source>
</evidence>
<evidence type="ECO:0000313" key="13">
    <source>
        <dbReference type="Proteomes" id="UP000184423"/>
    </source>
</evidence>
<comment type="pathway">
    <text evidence="1 11">Metabolic intermediate biosynthesis; chorismate biosynthesis; chorismate from D-erythrose 4-phosphate and phosphoenolpyruvate: step 5/7.</text>
</comment>
<feature type="binding site" evidence="11">
    <location>
        <position position="77"/>
    </location>
    <ligand>
        <name>substrate</name>
    </ligand>
</feature>
<comment type="similarity">
    <text evidence="2 11">Belongs to the shikimate kinase family.</text>
</comment>
<evidence type="ECO:0000256" key="10">
    <source>
        <dbReference type="ARBA" id="ARBA00048567"/>
    </source>
</evidence>
<keyword evidence="5 11" id="KW-0808">Transferase</keyword>
<keyword evidence="8 11" id="KW-0067">ATP-binding</keyword>
<dbReference type="PANTHER" id="PTHR21087:SF16">
    <property type="entry name" value="SHIKIMATE KINASE 1, CHLOROPLASTIC"/>
    <property type="match status" value="1"/>
</dbReference>
<evidence type="ECO:0000256" key="2">
    <source>
        <dbReference type="ARBA" id="ARBA00006997"/>
    </source>
</evidence>
<feature type="binding site" evidence="11">
    <location>
        <position position="14"/>
    </location>
    <ligand>
        <name>Mg(2+)</name>
        <dbReference type="ChEBI" id="CHEBI:18420"/>
    </ligand>
</feature>
<evidence type="ECO:0000313" key="12">
    <source>
        <dbReference type="EMBL" id="SHF02327.1"/>
    </source>
</evidence>
<feature type="binding site" evidence="11">
    <location>
        <position position="130"/>
    </location>
    <ligand>
        <name>substrate</name>
    </ligand>
</feature>
<comment type="subcellular location">
    <subcellularLocation>
        <location evidence="11">Cytoplasm</location>
    </subcellularLocation>
</comment>
<dbReference type="UniPathway" id="UPA00053">
    <property type="reaction ID" value="UER00088"/>
</dbReference>
<keyword evidence="4 11" id="KW-0028">Amino-acid biosynthesis</keyword>
<accession>A0A1M4Y922</accession>
<feature type="binding site" evidence="11">
    <location>
        <position position="32"/>
    </location>
    <ligand>
        <name>substrate</name>
    </ligand>
</feature>
<dbReference type="InterPro" id="IPR027417">
    <property type="entry name" value="P-loop_NTPase"/>
</dbReference>
<dbReference type="SUPFAM" id="SSF52540">
    <property type="entry name" value="P-loop containing nucleoside triphosphate hydrolases"/>
    <property type="match status" value="1"/>
</dbReference>
<reference evidence="13" key="1">
    <citation type="submission" date="2016-11" db="EMBL/GenBank/DDBJ databases">
        <authorList>
            <person name="Varghese N."/>
            <person name="Submissions S."/>
        </authorList>
    </citation>
    <scope>NUCLEOTIDE SEQUENCE [LARGE SCALE GENOMIC DNA]</scope>
    <source>
        <strain evidence="13">DSM 10124</strain>
    </source>
</reference>
<gene>
    <name evidence="11" type="primary">aroK</name>
    <name evidence="12" type="ORF">SAMN02746091_01613</name>
</gene>
<dbReference type="GO" id="GO:0005524">
    <property type="term" value="F:ATP binding"/>
    <property type="evidence" value="ECO:0007669"/>
    <property type="project" value="UniProtKB-UniRule"/>
</dbReference>
<dbReference type="InterPro" id="IPR023000">
    <property type="entry name" value="Shikimate_kinase_CS"/>
</dbReference>
<dbReference type="GO" id="GO:0008652">
    <property type="term" value="P:amino acid biosynthetic process"/>
    <property type="evidence" value="ECO:0007669"/>
    <property type="project" value="UniProtKB-KW"/>
</dbReference>
<dbReference type="InterPro" id="IPR031322">
    <property type="entry name" value="Shikimate/glucono_kinase"/>
</dbReference>
<keyword evidence="11" id="KW-0963">Cytoplasm</keyword>
<evidence type="ECO:0000256" key="7">
    <source>
        <dbReference type="ARBA" id="ARBA00022777"/>
    </source>
</evidence>
<name>A0A1M4Y922_9CLOT</name>
<comment type="catalytic activity">
    <reaction evidence="10 11">
        <text>shikimate + ATP = 3-phosphoshikimate + ADP + H(+)</text>
        <dbReference type="Rhea" id="RHEA:13121"/>
        <dbReference type="ChEBI" id="CHEBI:15378"/>
        <dbReference type="ChEBI" id="CHEBI:30616"/>
        <dbReference type="ChEBI" id="CHEBI:36208"/>
        <dbReference type="ChEBI" id="CHEBI:145989"/>
        <dbReference type="ChEBI" id="CHEBI:456216"/>
        <dbReference type="EC" id="2.7.1.71"/>
    </reaction>
</comment>
<evidence type="ECO:0000256" key="11">
    <source>
        <dbReference type="HAMAP-Rule" id="MF_00109"/>
    </source>
</evidence>
<organism evidence="12 13">
    <name type="scientific">Caloramator proteoclasticus DSM 10124</name>
    <dbReference type="NCBI Taxonomy" id="1121262"/>
    <lineage>
        <taxon>Bacteria</taxon>
        <taxon>Bacillati</taxon>
        <taxon>Bacillota</taxon>
        <taxon>Clostridia</taxon>
        <taxon>Eubacteriales</taxon>
        <taxon>Clostridiaceae</taxon>
        <taxon>Caloramator</taxon>
    </lineage>
</organism>
<keyword evidence="9 11" id="KW-0057">Aromatic amino acid biosynthesis</keyword>